<keyword evidence="3" id="KW-1185">Reference proteome</keyword>
<keyword evidence="1" id="KW-0732">Signal</keyword>
<comment type="caution">
    <text evidence="2">The sequence shown here is derived from an EMBL/GenBank/DDBJ whole genome shotgun (WGS) entry which is preliminary data.</text>
</comment>
<feature type="chain" id="PRO_5026845927" evidence="1">
    <location>
        <begin position="22"/>
        <end position="228"/>
    </location>
</feature>
<dbReference type="Proteomes" id="UP000468581">
    <property type="component" value="Unassembled WGS sequence"/>
</dbReference>
<dbReference type="EMBL" id="JAABOO010000003">
    <property type="protein sequence ID" value="NER14443.1"/>
    <property type="molecule type" value="Genomic_DNA"/>
</dbReference>
<feature type="signal peptide" evidence="1">
    <location>
        <begin position="1"/>
        <end position="21"/>
    </location>
</feature>
<sequence length="228" mass="26392">MRNTWLFVLLLVFVLPLYAQSSDTRPGFDGKREYIDNMLRSSLNTELPKPLGSPYMAEDFVPAKINHFTTTQLVRYNAASDNMEFRNSKNDILVLNKLNDYTITLNNSKKVYQTVTYTNGKRGFAVLLWGDKDSENALFLKERKEFIPKKVTSNSYGNDQPAKYEKLKDVLYLRGADGTLAEVPLGKKKFSEMFKGKEKEVQQYIKKNNLKIRKQEDIKKVLAFVQEH</sequence>
<protein>
    <submittedName>
        <fullName evidence="2">Uncharacterized protein</fullName>
    </submittedName>
</protein>
<evidence type="ECO:0000313" key="3">
    <source>
        <dbReference type="Proteomes" id="UP000468581"/>
    </source>
</evidence>
<gene>
    <name evidence="2" type="ORF">GWK08_13395</name>
</gene>
<dbReference type="RefSeq" id="WP_163607734.1">
    <property type="nucleotide sequence ID" value="NZ_JAABOO010000003.1"/>
</dbReference>
<evidence type="ECO:0000256" key="1">
    <source>
        <dbReference type="SAM" id="SignalP"/>
    </source>
</evidence>
<name>A0A6P0UUF6_9FLAO</name>
<reference evidence="2 3" key="1">
    <citation type="submission" date="2020-01" db="EMBL/GenBank/DDBJ databases">
        <title>Leptobacterium flavescens.</title>
        <authorList>
            <person name="Wang G."/>
        </authorList>
    </citation>
    <scope>NUCLEOTIDE SEQUENCE [LARGE SCALE GENOMIC DNA]</scope>
    <source>
        <strain evidence="2 3">KCTC 22160</strain>
    </source>
</reference>
<proteinExistence type="predicted"/>
<dbReference type="AlphaFoldDB" id="A0A6P0UUF6"/>
<evidence type="ECO:0000313" key="2">
    <source>
        <dbReference type="EMBL" id="NER14443.1"/>
    </source>
</evidence>
<organism evidence="2 3">
    <name type="scientific">Leptobacterium flavescens</name>
    <dbReference type="NCBI Taxonomy" id="472055"/>
    <lineage>
        <taxon>Bacteria</taxon>
        <taxon>Pseudomonadati</taxon>
        <taxon>Bacteroidota</taxon>
        <taxon>Flavobacteriia</taxon>
        <taxon>Flavobacteriales</taxon>
        <taxon>Flavobacteriaceae</taxon>
        <taxon>Leptobacterium</taxon>
    </lineage>
</organism>
<accession>A0A6P0UUF6</accession>